<feature type="domain" description="AAA+ ATPase" evidence="2">
    <location>
        <begin position="417"/>
        <end position="549"/>
    </location>
</feature>
<dbReference type="InterPro" id="IPR027417">
    <property type="entry name" value="P-loop_NTPase"/>
</dbReference>
<dbReference type="SUPFAM" id="SSF52540">
    <property type="entry name" value="P-loop containing nucleoside triphosphate hydrolases"/>
    <property type="match status" value="1"/>
</dbReference>
<sequence>MTKKGKETPSTPTGLGPSQENIGTTCELRIRQQRYDRSGNAEDVVVENLGANRGNGVDDPYAVVVNQHFTEKNRLEKEVVTINSEHILKAFRDVVKSHPTVAADFSEPFEMEGPYQMLYHYWDDLSAYRDETEDDVARMHMNLLFDFMEIAMGREKRRCEIQIKNCRIDFARLWTIYRPGDMQIRFEDGFPWLLKCTRTAYEENTREGKYFEVHCTYTDFDGEDIGEAKLITRIHQKRFFASEHPANIKDLPTYPRKYYQGDDLEKRMEERGAHFLELQSCCVRQYDGLASYHKEPPMDYWDPDMADFPNVWLPYKETGRIVIDRKTFQEDNNMSTVSIRSLSELDKMLCPPFVYGFSLAIKEWCRFYLPHIAEVAWNKQSMESLVLKSEQKALLQALVSSHPFPDNPRDQTKQKGKGLVILLHGSPGSGKTLTAECSAEITGRALLSTSLAELNKENCAWYFEYRLVRFLQWATIWKSIVLFDEADVFLETRKDDVADAANRNALVAVFLRHLEYFSGIVFLTTNRVEVFDEAMKSRIHLALGYHPPELEMRRTLWEKSLKAAIGGELDREFKEAVDVFIRTKLNGREISNAVHTAQTLARFEEKPLQLSHIETVLKVRHEFDLGLKRVASQLKGSSTSIGSVGSLVRHGSMLGAMAEEANDE</sequence>
<dbReference type="EMBL" id="MCFA01000139">
    <property type="protein sequence ID" value="ORY04111.1"/>
    <property type="molecule type" value="Genomic_DNA"/>
</dbReference>
<accession>A0A1Y1Z1D9</accession>
<feature type="region of interest" description="Disordered" evidence="1">
    <location>
        <begin position="1"/>
        <end position="23"/>
    </location>
</feature>
<dbReference type="Gene3D" id="3.40.50.300">
    <property type="entry name" value="P-loop containing nucleotide triphosphate hydrolases"/>
    <property type="match status" value="1"/>
</dbReference>
<dbReference type="Proteomes" id="UP000193144">
    <property type="component" value="Unassembled WGS sequence"/>
</dbReference>
<evidence type="ECO:0000313" key="3">
    <source>
        <dbReference type="EMBL" id="ORY04111.1"/>
    </source>
</evidence>
<feature type="compositionally biased region" description="Polar residues" evidence="1">
    <location>
        <begin position="8"/>
        <end position="23"/>
    </location>
</feature>
<name>A0A1Y1Z1D9_9PLEO</name>
<evidence type="ECO:0000313" key="4">
    <source>
        <dbReference type="Proteomes" id="UP000193144"/>
    </source>
</evidence>
<dbReference type="GO" id="GO:0005524">
    <property type="term" value="F:ATP binding"/>
    <property type="evidence" value="ECO:0007669"/>
    <property type="project" value="InterPro"/>
</dbReference>
<dbReference type="PANTHER" id="PTHR46411">
    <property type="entry name" value="FAMILY ATPASE, PUTATIVE-RELATED"/>
    <property type="match status" value="1"/>
</dbReference>
<comment type="caution">
    <text evidence="3">The sequence shown here is derived from an EMBL/GenBank/DDBJ whole genome shotgun (WGS) entry which is preliminary data.</text>
</comment>
<proteinExistence type="predicted"/>
<dbReference type="AlphaFoldDB" id="A0A1Y1Z1D9"/>
<dbReference type="PANTHER" id="PTHR46411:SF3">
    <property type="entry name" value="AAA+ ATPASE DOMAIN-CONTAINING PROTEIN"/>
    <property type="match status" value="1"/>
</dbReference>
<dbReference type="OrthoDB" id="10042665at2759"/>
<evidence type="ECO:0000259" key="2">
    <source>
        <dbReference type="SMART" id="SM00382"/>
    </source>
</evidence>
<keyword evidence="4" id="KW-1185">Reference proteome</keyword>
<dbReference type="Pfam" id="PF22942">
    <property type="entry name" value="DUF7025"/>
    <property type="match status" value="1"/>
</dbReference>
<reference evidence="3 4" key="1">
    <citation type="submission" date="2016-07" db="EMBL/GenBank/DDBJ databases">
        <title>Pervasive Adenine N6-methylation of Active Genes in Fungi.</title>
        <authorList>
            <consortium name="DOE Joint Genome Institute"/>
            <person name="Mondo S.J."/>
            <person name="Dannebaum R.O."/>
            <person name="Kuo R.C."/>
            <person name="Labutti K."/>
            <person name="Haridas S."/>
            <person name="Kuo A."/>
            <person name="Salamov A."/>
            <person name="Ahrendt S.R."/>
            <person name="Lipzen A."/>
            <person name="Sullivan W."/>
            <person name="Andreopoulos W.B."/>
            <person name="Clum A."/>
            <person name="Lindquist E."/>
            <person name="Daum C."/>
            <person name="Ramamoorthy G.K."/>
            <person name="Gryganskyi A."/>
            <person name="Culley D."/>
            <person name="Magnuson J.K."/>
            <person name="James T.Y."/>
            <person name="O'Malley M.A."/>
            <person name="Stajich J.E."/>
            <person name="Spatafora J.W."/>
            <person name="Visel A."/>
            <person name="Grigoriev I.V."/>
        </authorList>
    </citation>
    <scope>NUCLEOTIDE SEQUENCE [LARGE SCALE GENOMIC DNA]</scope>
    <source>
        <strain evidence="3 4">CBS 115471</strain>
    </source>
</reference>
<dbReference type="InterPro" id="IPR003959">
    <property type="entry name" value="ATPase_AAA_core"/>
</dbReference>
<protein>
    <submittedName>
        <fullName evidence="3">p-loop containing nucleoside triphosphate hydrolase protein</fullName>
    </submittedName>
</protein>
<evidence type="ECO:0000256" key="1">
    <source>
        <dbReference type="SAM" id="MobiDB-lite"/>
    </source>
</evidence>
<dbReference type="InterPro" id="IPR054289">
    <property type="entry name" value="DUF7025"/>
</dbReference>
<dbReference type="SMART" id="SM00382">
    <property type="entry name" value="AAA"/>
    <property type="match status" value="1"/>
</dbReference>
<organism evidence="3 4">
    <name type="scientific">Clohesyomyces aquaticus</name>
    <dbReference type="NCBI Taxonomy" id="1231657"/>
    <lineage>
        <taxon>Eukaryota</taxon>
        <taxon>Fungi</taxon>
        <taxon>Dikarya</taxon>
        <taxon>Ascomycota</taxon>
        <taxon>Pezizomycotina</taxon>
        <taxon>Dothideomycetes</taxon>
        <taxon>Pleosporomycetidae</taxon>
        <taxon>Pleosporales</taxon>
        <taxon>Lindgomycetaceae</taxon>
        <taxon>Clohesyomyces</taxon>
    </lineage>
</organism>
<dbReference type="STRING" id="1231657.A0A1Y1Z1D9"/>
<dbReference type="InterPro" id="IPR003593">
    <property type="entry name" value="AAA+_ATPase"/>
</dbReference>
<dbReference type="Pfam" id="PF00004">
    <property type="entry name" value="AAA"/>
    <property type="match status" value="1"/>
</dbReference>
<keyword evidence="3" id="KW-0378">Hydrolase</keyword>
<dbReference type="GO" id="GO:0016887">
    <property type="term" value="F:ATP hydrolysis activity"/>
    <property type="evidence" value="ECO:0007669"/>
    <property type="project" value="InterPro"/>
</dbReference>
<gene>
    <name evidence="3" type="ORF">BCR34DRAFT_59307</name>
</gene>